<evidence type="ECO:0000313" key="2">
    <source>
        <dbReference type="Proteomes" id="UP000482543"/>
    </source>
</evidence>
<proteinExistence type="predicted"/>
<gene>
    <name evidence="1" type="ORF">FC964_16485</name>
</gene>
<name>A0AA44BS07_CLOBO</name>
<dbReference type="Proteomes" id="UP000482543">
    <property type="component" value="Unassembled WGS sequence"/>
</dbReference>
<dbReference type="EMBL" id="SWRJ01000006">
    <property type="protein sequence ID" value="NFI22930.1"/>
    <property type="molecule type" value="Genomic_DNA"/>
</dbReference>
<reference evidence="1 2" key="1">
    <citation type="submission" date="2019-04" db="EMBL/GenBank/DDBJ databases">
        <title>Genome sequencing of Clostridium botulinum Groups I-IV and Clostridium butyricum.</title>
        <authorList>
            <person name="Brunt J."/>
            <person name="Van Vliet A.H.M."/>
            <person name="Stringer S.C."/>
            <person name="Carter A.T."/>
            <person name="Peck M.W."/>
        </authorList>
    </citation>
    <scope>NUCLEOTIDE SEQUENCE [LARGE SCALE GENOMIC DNA]</scope>
    <source>
        <strain evidence="1 2">IFR 15/034</strain>
    </source>
</reference>
<evidence type="ECO:0000313" key="1">
    <source>
        <dbReference type="EMBL" id="NFI22930.1"/>
    </source>
</evidence>
<protein>
    <submittedName>
        <fullName evidence="1">Uncharacterized protein</fullName>
    </submittedName>
</protein>
<accession>A0AA44BS07</accession>
<comment type="caution">
    <text evidence="1">The sequence shown here is derived from an EMBL/GenBank/DDBJ whole genome shotgun (WGS) entry which is preliminary data.</text>
</comment>
<sequence>MNDFILEVRNLSKCEFSENMAFKERYHSRLNNFNNHKWVDFYEDGDGQPNVQWAEGCHDIGLEGLNNFETRVNKEYGEDKNNLIYRTYMLESDKLRLALNLQARNIGAIIQINNFNSLLEERKDKIKEHLNKLLEICQDKEVECDDEYFASKNLMWLSYAIQNIKEINTFNYLNSYGEDYYYDLVTINYLNTKIAMPVPVLAKILEVDEKIIYHSFLQHYDRNKVDFI</sequence>
<organism evidence="1 2">
    <name type="scientific">Clostridium botulinum</name>
    <dbReference type="NCBI Taxonomy" id="1491"/>
    <lineage>
        <taxon>Bacteria</taxon>
        <taxon>Bacillati</taxon>
        <taxon>Bacillota</taxon>
        <taxon>Clostridia</taxon>
        <taxon>Eubacteriales</taxon>
        <taxon>Clostridiaceae</taxon>
        <taxon>Clostridium</taxon>
    </lineage>
</organism>
<dbReference type="AlphaFoldDB" id="A0AA44BS07"/>